<name>A0A433H769_9BACI</name>
<sequence length="78" mass="9624">MLGLVINEKEKKEMEYIVKRELDEILFDLQDERTEHIVKRAMEERYKILFNLFKRVAPARECLRYTRTKKAFKEHDHI</sequence>
<proteinExistence type="predicted"/>
<dbReference type="RefSeq" id="WP_126867359.1">
    <property type="nucleotide sequence ID" value="NZ_JAUSTX010000019.1"/>
</dbReference>
<comment type="caution">
    <text evidence="1">The sequence shown here is derived from an EMBL/GenBank/DDBJ whole genome shotgun (WGS) entry which is preliminary data.</text>
</comment>
<dbReference type="OrthoDB" id="2971867at2"/>
<evidence type="ECO:0000313" key="1">
    <source>
        <dbReference type="EMBL" id="RUQ24157.1"/>
    </source>
</evidence>
<dbReference type="EMBL" id="RYZZ01000058">
    <property type="protein sequence ID" value="RUQ24157.1"/>
    <property type="molecule type" value="Genomic_DNA"/>
</dbReference>
<gene>
    <name evidence="1" type="ORF">ELQ35_22260</name>
</gene>
<dbReference type="AlphaFoldDB" id="A0A433H769"/>
<keyword evidence="2" id="KW-1185">Reference proteome</keyword>
<evidence type="ECO:0000313" key="2">
    <source>
        <dbReference type="Proteomes" id="UP000267430"/>
    </source>
</evidence>
<accession>A0A433H769</accession>
<protein>
    <submittedName>
        <fullName evidence="1">Uncharacterized protein</fullName>
    </submittedName>
</protein>
<dbReference type="Proteomes" id="UP000267430">
    <property type="component" value="Unassembled WGS sequence"/>
</dbReference>
<reference evidence="1 2" key="1">
    <citation type="submission" date="2018-12" db="EMBL/GenBank/DDBJ databases">
        <title>Bacillus chawlae sp. nov., Bacillus glennii sp. nov., and Bacillus saganii sp. nov. Isolated from the Vehicle Assembly Building at Kennedy Space Center where the Viking Spacecraft were Assembled.</title>
        <authorList>
            <person name="Seuylemezian A."/>
            <person name="Vaishampayan P."/>
        </authorList>
    </citation>
    <scope>NUCLEOTIDE SEQUENCE [LARGE SCALE GENOMIC DNA]</scope>
    <source>
        <strain evidence="1 2">L5</strain>
    </source>
</reference>
<organism evidence="1 2">
    <name type="scientific">Peribacillus cavernae</name>
    <dbReference type="NCBI Taxonomy" id="1674310"/>
    <lineage>
        <taxon>Bacteria</taxon>
        <taxon>Bacillati</taxon>
        <taxon>Bacillota</taxon>
        <taxon>Bacilli</taxon>
        <taxon>Bacillales</taxon>
        <taxon>Bacillaceae</taxon>
        <taxon>Peribacillus</taxon>
    </lineage>
</organism>